<sequence length="203" mass="21857">MRSMPRGSARSTSQPNPISAAHMNASAATITVLKCRSMASPVSTLPSRPAAPNPNSSSATAAGATPGICRRTRFTNTNLNPLFQRKLASLGGLLGAGADIGSLQGLLLDPAWFQRARNAGSDLLLSGRTNVSAKVKRVWEPVFMLGASYQVTRRFWITGMVKYLPLRTKITLDIRQQNRTLASNTFDNSANPVLAAVLLNFRF</sequence>
<dbReference type="Proteomes" id="UP000183667">
    <property type="component" value="Unassembled WGS sequence"/>
</dbReference>
<reference evidence="3" key="1">
    <citation type="submission" date="2016-08" db="EMBL/GenBank/DDBJ databases">
        <title>Population biology and virulence potential of Burkholderia ubonensis.</title>
        <authorList>
            <person name="Price E.P."/>
            <person name="Currie B.J."/>
            <person name="Wagner D.M."/>
        </authorList>
    </citation>
    <scope>NUCLEOTIDE SEQUENCE [LARGE SCALE GENOMIC DNA]</scope>
    <source>
        <strain evidence="3">MSMB0103</strain>
    </source>
</reference>
<name>A0ABD6Q488_9BURK</name>
<dbReference type="AlphaFoldDB" id="A0ABD6Q488"/>
<feature type="region of interest" description="Disordered" evidence="1">
    <location>
        <begin position="41"/>
        <end position="64"/>
    </location>
</feature>
<evidence type="ECO:0000256" key="1">
    <source>
        <dbReference type="SAM" id="MobiDB-lite"/>
    </source>
</evidence>
<gene>
    <name evidence="2" type="ORF">BGV66_13510</name>
</gene>
<protein>
    <recommendedName>
        <fullName evidence="4">OmpW family protein</fullName>
    </recommendedName>
</protein>
<evidence type="ECO:0008006" key="4">
    <source>
        <dbReference type="Google" id="ProtNLM"/>
    </source>
</evidence>
<evidence type="ECO:0000313" key="3">
    <source>
        <dbReference type="Proteomes" id="UP000183667"/>
    </source>
</evidence>
<evidence type="ECO:0000313" key="2">
    <source>
        <dbReference type="EMBL" id="OJA47299.1"/>
    </source>
</evidence>
<feature type="compositionally biased region" description="Low complexity" evidence="1">
    <location>
        <begin position="46"/>
        <end position="64"/>
    </location>
</feature>
<dbReference type="Gene3D" id="2.40.160.20">
    <property type="match status" value="1"/>
</dbReference>
<dbReference type="EMBL" id="MEAU01000017">
    <property type="protein sequence ID" value="OJA47299.1"/>
    <property type="molecule type" value="Genomic_DNA"/>
</dbReference>
<organism evidence="2 3">
    <name type="scientific">Burkholderia ubonensis</name>
    <dbReference type="NCBI Taxonomy" id="101571"/>
    <lineage>
        <taxon>Bacteria</taxon>
        <taxon>Pseudomonadati</taxon>
        <taxon>Pseudomonadota</taxon>
        <taxon>Betaproteobacteria</taxon>
        <taxon>Burkholderiales</taxon>
        <taxon>Burkholderiaceae</taxon>
        <taxon>Burkholderia</taxon>
        <taxon>Burkholderia cepacia complex</taxon>
    </lineage>
</organism>
<accession>A0ABD6Q488</accession>
<proteinExistence type="predicted"/>
<comment type="caution">
    <text evidence="2">The sequence shown here is derived from an EMBL/GenBank/DDBJ whole genome shotgun (WGS) entry which is preliminary data.</text>
</comment>